<gene>
    <name evidence="1" type="ORF">DFQ15_103162</name>
</gene>
<comment type="caution">
    <text evidence="1">The sequence shown here is derived from an EMBL/GenBank/DDBJ whole genome shotgun (WGS) entry which is preliminary data.</text>
</comment>
<evidence type="ECO:0000313" key="2">
    <source>
        <dbReference type="Proteomes" id="UP000247540"/>
    </source>
</evidence>
<dbReference type="EMBL" id="QJTC01000003">
    <property type="protein sequence ID" value="PYE79174.1"/>
    <property type="molecule type" value="Genomic_DNA"/>
</dbReference>
<protein>
    <recommendedName>
        <fullName evidence="3">(2Fe-2S) ferredoxin domain-containing protein</fullName>
    </recommendedName>
</protein>
<dbReference type="AlphaFoldDB" id="A0A318SP71"/>
<dbReference type="RefSeq" id="WP_146228638.1">
    <property type="nucleotide sequence ID" value="NZ_JAMOFZ010000003.1"/>
</dbReference>
<accession>A0A318SP71</accession>
<name>A0A318SP71_9BURK</name>
<dbReference type="OrthoDB" id="8858837at2"/>
<reference evidence="1 2" key="1">
    <citation type="submission" date="2018-06" db="EMBL/GenBank/DDBJ databases">
        <title>Genomic Encyclopedia of Type Strains, Phase III (KMG-III): the genomes of soil and plant-associated and newly described type strains.</title>
        <authorList>
            <person name="Whitman W."/>
        </authorList>
    </citation>
    <scope>NUCLEOTIDE SEQUENCE [LARGE SCALE GENOMIC DNA]</scope>
    <source>
        <strain evidence="1 2">CECT 7646</strain>
    </source>
</reference>
<keyword evidence="2" id="KW-1185">Reference proteome</keyword>
<evidence type="ECO:0008006" key="3">
    <source>
        <dbReference type="Google" id="ProtNLM"/>
    </source>
</evidence>
<organism evidence="1 2">
    <name type="scientific">Xylophilus ampelinus</name>
    <dbReference type="NCBI Taxonomy" id="54067"/>
    <lineage>
        <taxon>Bacteria</taxon>
        <taxon>Pseudomonadati</taxon>
        <taxon>Pseudomonadota</taxon>
        <taxon>Betaproteobacteria</taxon>
        <taxon>Burkholderiales</taxon>
        <taxon>Xylophilus</taxon>
    </lineage>
</organism>
<dbReference type="Proteomes" id="UP000247540">
    <property type="component" value="Unassembled WGS sequence"/>
</dbReference>
<proteinExistence type="predicted"/>
<evidence type="ECO:0000313" key="1">
    <source>
        <dbReference type="EMBL" id="PYE79174.1"/>
    </source>
</evidence>
<sequence length="134" mass="13922">MVDGFSPDPSGSAVTTPRSEVLDAWGGAADADIFLPTRYAGAVLVCAKCEKRDKGPRKLTTKTLRFELRQALGGGRSKLRIVQTSCLGLCPRKAIAVAAVTPEAGSVLAAVRRERDVPALAAGLVAAAPTTPHI</sequence>